<dbReference type="KEGG" id="dti:Desti_1448"/>
<evidence type="ECO:0000313" key="1">
    <source>
        <dbReference type="EMBL" id="AFM24160.1"/>
    </source>
</evidence>
<dbReference type="eggNOG" id="COG1416">
    <property type="taxonomic scope" value="Bacteria"/>
</dbReference>
<reference evidence="2" key="1">
    <citation type="submission" date="2012-06" db="EMBL/GenBank/DDBJ databases">
        <title>Complete sequence of chromosome of Desulfomonile tiedjei DSM 6799.</title>
        <authorList>
            <person name="Lucas S."/>
            <person name="Copeland A."/>
            <person name="Lapidus A."/>
            <person name="Glavina del Rio T."/>
            <person name="Dalin E."/>
            <person name="Tice H."/>
            <person name="Bruce D."/>
            <person name="Goodwin L."/>
            <person name="Pitluck S."/>
            <person name="Peters L."/>
            <person name="Ovchinnikova G."/>
            <person name="Zeytun A."/>
            <person name="Lu M."/>
            <person name="Kyrpides N."/>
            <person name="Mavromatis K."/>
            <person name="Ivanova N."/>
            <person name="Brettin T."/>
            <person name="Detter J.C."/>
            <person name="Han C."/>
            <person name="Larimer F."/>
            <person name="Land M."/>
            <person name="Hauser L."/>
            <person name="Markowitz V."/>
            <person name="Cheng J.-F."/>
            <person name="Hugenholtz P."/>
            <person name="Woyke T."/>
            <person name="Wu D."/>
            <person name="Spring S."/>
            <person name="Schroeder M."/>
            <person name="Brambilla E."/>
            <person name="Klenk H.-P."/>
            <person name="Eisen J.A."/>
        </authorList>
    </citation>
    <scope>NUCLEOTIDE SEQUENCE [LARGE SCALE GENOMIC DNA]</scope>
    <source>
        <strain evidence="2">ATCC 49306 / DSM 6799 / DCB-1</strain>
    </source>
</reference>
<dbReference type="STRING" id="706587.Desti_1448"/>
<protein>
    <submittedName>
        <fullName evidence="1">Uncharacterized protein</fullName>
    </submittedName>
</protein>
<dbReference type="Proteomes" id="UP000006055">
    <property type="component" value="Chromosome"/>
</dbReference>
<dbReference type="HOGENOM" id="CLU_2769138_0_0_7"/>
<gene>
    <name evidence="1" type="ordered locus">Desti_1448</name>
</gene>
<dbReference type="EMBL" id="CP003360">
    <property type="protein sequence ID" value="AFM24160.1"/>
    <property type="molecule type" value="Genomic_DNA"/>
</dbReference>
<proteinExistence type="predicted"/>
<organism evidence="1 2">
    <name type="scientific">Desulfomonile tiedjei (strain ATCC 49306 / DSM 6799 / DCB-1)</name>
    <dbReference type="NCBI Taxonomy" id="706587"/>
    <lineage>
        <taxon>Bacteria</taxon>
        <taxon>Pseudomonadati</taxon>
        <taxon>Thermodesulfobacteriota</taxon>
        <taxon>Desulfomonilia</taxon>
        <taxon>Desulfomonilales</taxon>
        <taxon>Desulfomonilaceae</taxon>
        <taxon>Desulfomonile</taxon>
    </lineage>
</organism>
<dbReference type="AlphaFoldDB" id="I4C3L9"/>
<name>I4C3L9_DESTA</name>
<evidence type="ECO:0000313" key="2">
    <source>
        <dbReference type="Proteomes" id="UP000006055"/>
    </source>
</evidence>
<keyword evidence="2" id="KW-1185">Reference proteome</keyword>
<sequence>MLNPDMQTENCIRVRGKLTICSYSYPLVFLRFGPPESANSHDCLRYVRVPAGILELIDLQRDGFAYIKP</sequence>
<accession>I4C3L9</accession>